<evidence type="ECO:0000256" key="1">
    <source>
        <dbReference type="SAM" id="Phobius"/>
    </source>
</evidence>
<accession>A0AAP9E318</accession>
<keyword evidence="1" id="KW-1133">Transmembrane helix</keyword>
<dbReference type="AlphaFoldDB" id="A0AAP9E318"/>
<proteinExistence type="predicted"/>
<keyword evidence="1" id="KW-0472">Membrane</keyword>
<protein>
    <submittedName>
        <fullName evidence="2">Uncharacterized protein</fullName>
    </submittedName>
</protein>
<gene>
    <name evidence="2" type="ORF">CG010_007050</name>
</gene>
<feature type="transmembrane region" description="Helical" evidence="1">
    <location>
        <begin position="66"/>
        <end position="90"/>
    </location>
</feature>
<keyword evidence="1" id="KW-0812">Transmembrane</keyword>
<evidence type="ECO:0000313" key="2">
    <source>
        <dbReference type="EMBL" id="QDY93906.1"/>
    </source>
</evidence>
<evidence type="ECO:0000313" key="3">
    <source>
        <dbReference type="Proteomes" id="UP000222296"/>
    </source>
</evidence>
<organism evidence="2 3">
    <name type="scientific">Agrobacterium tumefaciens</name>
    <dbReference type="NCBI Taxonomy" id="358"/>
    <lineage>
        <taxon>Bacteria</taxon>
        <taxon>Pseudomonadati</taxon>
        <taxon>Pseudomonadota</taxon>
        <taxon>Alphaproteobacteria</taxon>
        <taxon>Hyphomicrobiales</taxon>
        <taxon>Rhizobiaceae</taxon>
        <taxon>Rhizobium/Agrobacterium group</taxon>
        <taxon>Agrobacterium</taxon>
        <taxon>Agrobacterium tumefaciens complex</taxon>
    </lineage>
</organism>
<feature type="transmembrane region" description="Helical" evidence="1">
    <location>
        <begin position="27"/>
        <end position="45"/>
    </location>
</feature>
<dbReference type="Proteomes" id="UP000222296">
    <property type="component" value="Chromosome Circular"/>
</dbReference>
<dbReference type="RefSeq" id="WP_144030923.1">
    <property type="nucleotide sequence ID" value="NZ_CP042274.1"/>
</dbReference>
<feature type="transmembrane region" description="Helical" evidence="1">
    <location>
        <begin position="110"/>
        <end position="134"/>
    </location>
</feature>
<name>A0AAP9E318_AGRTU</name>
<sequence length="135" mass="13984">MDDFTKQRFQALEAAATEGAAQGLKSLFLLNGGACVALLTFVGSASTSQNLKPEFVPLVESATKSLICFAVGAGLTVLAMTCAYLTNQAYSSALIDPSKTDWSEGTRANLGTVVIALAALVSFFVGITMIALSLP</sequence>
<reference evidence="2 3" key="1">
    <citation type="journal article" date="2017" name="Genome Announc.">
        <title>Draft Genome Sequence of Agrobacterium tumefaciens Biovar 1 Strain 186, Isolated from Walnut.</title>
        <authorList>
            <person name="Poret-Peterson A.T."/>
            <person name="Bhatnagar S."/>
            <person name="McClean A.E."/>
            <person name="Kluepfel D.A."/>
        </authorList>
    </citation>
    <scope>NUCLEOTIDE SEQUENCE [LARGE SCALE GENOMIC DNA]</scope>
    <source>
        <strain evidence="2 3">186</strain>
    </source>
</reference>
<dbReference type="EMBL" id="CP042274">
    <property type="protein sequence ID" value="QDY93906.1"/>
    <property type="molecule type" value="Genomic_DNA"/>
</dbReference>